<dbReference type="RefSeq" id="WP_247381302.1">
    <property type="nucleotide sequence ID" value="NZ_JALLGV010000009.1"/>
</dbReference>
<feature type="transmembrane region" description="Helical" evidence="1">
    <location>
        <begin position="36"/>
        <end position="57"/>
    </location>
</feature>
<name>A0ABD6CJ46_9EURY</name>
<evidence type="ECO:0000313" key="2">
    <source>
        <dbReference type="EMBL" id="MFD1589309.1"/>
    </source>
</evidence>
<gene>
    <name evidence="2" type="ORF">ACFR9U_20215</name>
</gene>
<dbReference type="AlphaFoldDB" id="A0ABD6CJ46"/>
<accession>A0ABD6CJ46</accession>
<reference evidence="2 3" key="1">
    <citation type="journal article" date="2019" name="Int. J. Syst. Evol. Microbiol.">
        <title>The Global Catalogue of Microorganisms (GCM) 10K type strain sequencing project: providing services to taxonomists for standard genome sequencing and annotation.</title>
        <authorList>
            <consortium name="The Broad Institute Genomics Platform"/>
            <consortium name="The Broad Institute Genome Sequencing Center for Infectious Disease"/>
            <person name="Wu L."/>
            <person name="Ma J."/>
        </authorList>
    </citation>
    <scope>NUCLEOTIDE SEQUENCE [LARGE SCALE GENOMIC DNA]</scope>
    <source>
        <strain evidence="2 3">CGMCC 1.12125</strain>
    </source>
</reference>
<protein>
    <recommendedName>
        <fullName evidence="4">DUF2798 domain-containing protein</fullName>
    </recommendedName>
</protein>
<organism evidence="2 3">
    <name type="scientific">Halorientalis brevis</name>
    <dbReference type="NCBI Taxonomy" id="1126241"/>
    <lineage>
        <taxon>Archaea</taxon>
        <taxon>Methanobacteriati</taxon>
        <taxon>Methanobacteriota</taxon>
        <taxon>Stenosarchaea group</taxon>
        <taxon>Halobacteria</taxon>
        <taxon>Halobacteriales</taxon>
        <taxon>Haloarculaceae</taxon>
        <taxon>Halorientalis</taxon>
    </lineage>
</organism>
<keyword evidence="1" id="KW-1133">Transmembrane helix</keyword>
<keyword evidence="3" id="KW-1185">Reference proteome</keyword>
<evidence type="ECO:0000256" key="1">
    <source>
        <dbReference type="SAM" id="Phobius"/>
    </source>
</evidence>
<keyword evidence="1" id="KW-0472">Membrane</keyword>
<dbReference type="EMBL" id="JBHUDJ010000015">
    <property type="protein sequence ID" value="MFD1589309.1"/>
    <property type="molecule type" value="Genomic_DNA"/>
</dbReference>
<proteinExistence type="predicted"/>
<sequence>MGVIHALQVVIQLFTTFGFGADAPWQSPAMELLMVGMKWAGAFVIAMPLALFVVPWITERLRSHTE</sequence>
<keyword evidence="1" id="KW-0812">Transmembrane</keyword>
<comment type="caution">
    <text evidence="2">The sequence shown here is derived from an EMBL/GenBank/DDBJ whole genome shotgun (WGS) entry which is preliminary data.</text>
</comment>
<evidence type="ECO:0008006" key="4">
    <source>
        <dbReference type="Google" id="ProtNLM"/>
    </source>
</evidence>
<dbReference type="Proteomes" id="UP001597119">
    <property type="component" value="Unassembled WGS sequence"/>
</dbReference>
<evidence type="ECO:0000313" key="3">
    <source>
        <dbReference type="Proteomes" id="UP001597119"/>
    </source>
</evidence>